<dbReference type="PANTHER" id="PTHR30204">
    <property type="entry name" value="REDOX-CYCLING DRUG-SENSING TRANSCRIPTIONAL ACTIVATOR SOXR"/>
    <property type="match status" value="1"/>
</dbReference>
<dbReference type="OrthoDB" id="9800334at2"/>
<keyword evidence="1" id="KW-0805">Transcription regulation</keyword>
<dbReference type="HOGENOM" id="CLU_045945_3_0_11"/>
<dbReference type="Gene3D" id="1.10.1660.10">
    <property type="match status" value="1"/>
</dbReference>
<dbReference type="GO" id="GO:0003700">
    <property type="term" value="F:DNA-binding transcription factor activity"/>
    <property type="evidence" value="ECO:0007669"/>
    <property type="project" value="InterPro"/>
</dbReference>
<dbReference type="Proteomes" id="UP000007947">
    <property type="component" value="Chromosome"/>
</dbReference>
<reference evidence="6 7" key="1">
    <citation type="submission" date="2011-05" db="EMBL/GenBank/DDBJ databases">
        <title>Whole genome sequence of Microlunatus phosphovorus NM-1.</title>
        <authorList>
            <person name="Hosoyama A."/>
            <person name="Sasaki K."/>
            <person name="Harada T."/>
            <person name="Igarashi R."/>
            <person name="Kawakoshi A."/>
            <person name="Sasagawa M."/>
            <person name="Fukada J."/>
            <person name="Nakamura S."/>
            <person name="Katano Y."/>
            <person name="Hanada S."/>
            <person name="Kamagata Y."/>
            <person name="Nakamura N."/>
            <person name="Yamazaki S."/>
            <person name="Fujita N."/>
        </authorList>
    </citation>
    <scope>NUCLEOTIDE SEQUENCE [LARGE SCALE GENOMIC DNA]</scope>
    <source>
        <strain evidence="7">ATCC 700054 / DSM 10555 / JCM 9379 / NBRC 101784 / NCIMB 13414 / VKM Ac-1990 / NM-1</strain>
    </source>
</reference>
<dbReference type="PROSITE" id="PS50937">
    <property type="entry name" value="HTH_MERR_2"/>
    <property type="match status" value="1"/>
</dbReference>
<dbReference type="SMART" id="SM00422">
    <property type="entry name" value="HTH_MERR"/>
    <property type="match status" value="1"/>
</dbReference>
<dbReference type="eggNOG" id="COG0789">
    <property type="taxonomic scope" value="Bacteria"/>
</dbReference>
<dbReference type="GO" id="GO:0031419">
    <property type="term" value="F:cobalamin binding"/>
    <property type="evidence" value="ECO:0007669"/>
    <property type="project" value="InterPro"/>
</dbReference>
<dbReference type="Pfam" id="PF02310">
    <property type="entry name" value="B12-binding"/>
    <property type="match status" value="1"/>
</dbReference>
<evidence type="ECO:0000313" key="6">
    <source>
        <dbReference type="EMBL" id="BAK34788.1"/>
    </source>
</evidence>
<gene>
    <name evidence="6" type="ordered locus">MLP_17740</name>
</gene>
<dbReference type="AlphaFoldDB" id="F5XSA7"/>
<dbReference type="Gene3D" id="1.10.1240.10">
    <property type="entry name" value="Methionine synthase domain"/>
    <property type="match status" value="1"/>
</dbReference>
<dbReference type="InterPro" id="IPR000551">
    <property type="entry name" value="MerR-type_HTH_dom"/>
</dbReference>
<keyword evidence="3" id="KW-0804">Transcription</keyword>
<dbReference type="GO" id="GO:0046872">
    <property type="term" value="F:metal ion binding"/>
    <property type="evidence" value="ECO:0007669"/>
    <property type="project" value="InterPro"/>
</dbReference>
<dbReference type="RefSeq" id="WP_013862670.1">
    <property type="nucleotide sequence ID" value="NC_015635.1"/>
</dbReference>
<name>F5XSA7_MICPN</name>
<dbReference type="InterPro" id="IPR003759">
    <property type="entry name" value="Cbl-bd_cap"/>
</dbReference>
<evidence type="ECO:0000259" key="5">
    <source>
        <dbReference type="PROSITE" id="PS51332"/>
    </source>
</evidence>
<keyword evidence="7" id="KW-1185">Reference proteome</keyword>
<evidence type="ECO:0000259" key="4">
    <source>
        <dbReference type="PROSITE" id="PS50937"/>
    </source>
</evidence>
<dbReference type="InterPro" id="IPR036724">
    <property type="entry name" value="Cobalamin-bd_sf"/>
</dbReference>
<feature type="domain" description="B12-binding" evidence="5">
    <location>
        <begin position="183"/>
        <end position="303"/>
    </location>
</feature>
<dbReference type="STRING" id="1032480.MLP_17740"/>
<dbReference type="InterPro" id="IPR047057">
    <property type="entry name" value="MerR_fam"/>
</dbReference>
<dbReference type="SUPFAM" id="SSF52242">
    <property type="entry name" value="Cobalamin (vitamin B12)-binding domain"/>
    <property type="match status" value="1"/>
</dbReference>
<dbReference type="Gene3D" id="3.40.50.280">
    <property type="entry name" value="Cobalamin-binding domain"/>
    <property type="match status" value="1"/>
</dbReference>
<keyword evidence="2" id="KW-0238">DNA-binding</keyword>
<dbReference type="GO" id="GO:0003677">
    <property type="term" value="F:DNA binding"/>
    <property type="evidence" value="ECO:0007669"/>
    <property type="project" value="UniProtKB-KW"/>
</dbReference>
<organism evidence="6 7">
    <name type="scientific">Microlunatus phosphovorus (strain ATCC 700054 / DSM 10555 / JCM 9379 / NBRC 101784 / NCIMB 13414 / VKM Ac-1990 / NM-1)</name>
    <dbReference type="NCBI Taxonomy" id="1032480"/>
    <lineage>
        <taxon>Bacteria</taxon>
        <taxon>Bacillati</taxon>
        <taxon>Actinomycetota</taxon>
        <taxon>Actinomycetes</taxon>
        <taxon>Propionibacteriales</taxon>
        <taxon>Propionibacteriaceae</taxon>
        <taxon>Microlunatus</taxon>
    </lineage>
</organism>
<dbReference type="InterPro" id="IPR036594">
    <property type="entry name" value="Meth_synthase_dom"/>
</dbReference>
<feature type="domain" description="HTH merR-type" evidence="4">
    <location>
        <begin position="1"/>
        <end position="70"/>
    </location>
</feature>
<dbReference type="eggNOG" id="COG5012">
    <property type="taxonomic scope" value="Bacteria"/>
</dbReference>
<dbReference type="SUPFAM" id="SSF46955">
    <property type="entry name" value="Putative DNA-binding domain"/>
    <property type="match status" value="1"/>
</dbReference>
<evidence type="ECO:0000313" key="7">
    <source>
        <dbReference type="Proteomes" id="UP000007947"/>
    </source>
</evidence>
<sequence>MYTIRQVSALTGVGEARLRAWERRYRVVEPARSAGGYRLYDEDQVTVLREMATLVTNGVPASAAARVLTASPGSDVAEMAAQPDPVAHESTGNETAVAAGGEPDLVAAAYSLDPQLLWSVIDQAFHQASFEQVVEQWLLPQLVLLGEAWETGRISVAQEHFASAGLMRAVSAVYDAAPRSSSGAVVLVGLPRGARHELAIFCFATCLRRLGSAVVYLGADIPEDAWRDAAHRRRARAAVIGVTADYEVPQAQAVADQLASVSPPLSVWIGGSHRTAVHGARQLPDSVATAARTLHRSLAAGDA</sequence>
<accession>F5XSA7</accession>
<dbReference type="CDD" id="cd01104">
    <property type="entry name" value="HTH_MlrA-CarA"/>
    <property type="match status" value="1"/>
</dbReference>
<dbReference type="PANTHER" id="PTHR30204:SF67">
    <property type="entry name" value="HTH-TYPE TRANSCRIPTIONAL REGULATOR MLRA-RELATED"/>
    <property type="match status" value="1"/>
</dbReference>
<dbReference type="EMBL" id="AP012204">
    <property type="protein sequence ID" value="BAK34788.1"/>
    <property type="molecule type" value="Genomic_DNA"/>
</dbReference>
<dbReference type="InterPro" id="IPR006158">
    <property type="entry name" value="Cobalamin-bd"/>
</dbReference>
<dbReference type="Pfam" id="PF13411">
    <property type="entry name" value="MerR_1"/>
    <property type="match status" value="1"/>
</dbReference>
<evidence type="ECO:0000256" key="3">
    <source>
        <dbReference type="ARBA" id="ARBA00023163"/>
    </source>
</evidence>
<evidence type="ECO:0000256" key="1">
    <source>
        <dbReference type="ARBA" id="ARBA00023015"/>
    </source>
</evidence>
<evidence type="ECO:0000256" key="2">
    <source>
        <dbReference type="ARBA" id="ARBA00023125"/>
    </source>
</evidence>
<dbReference type="PROSITE" id="PS51332">
    <property type="entry name" value="B12_BINDING"/>
    <property type="match status" value="1"/>
</dbReference>
<proteinExistence type="predicted"/>
<dbReference type="Pfam" id="PF02607">
    <property type="entry name" value="B12-binding_2"/>
    <property type="match status" value="1"/>
</dbReference>
<dbReference type="KEGG" id="mph:MLP_17740"/>
<protein>
    <submittedName>
        <fullName evidence="6">Putative MerR family transcriptional regulator</fullName>
    </submittedName>
</protein>
<dbReference type="InterPro" id="IPR009061">
    <property type="entry name" value="DNA-bd_dom_put_sf"/>
</dbReference>